<comment type="subcellular location">
    <subcellularLocation>
        <location evidence="2 11">Cytoplasm</location>
    </subcellularLocation>
</comment>
<dbReference type="SUPFAM" id="SSF51569">
    <property type="entry name" value="Aldolase"/>
    <property type="match status" value="1"/>
</dbReference>
<keyword evidence="9 11" id="KW-0704">Schiff base</keyword>
<dbReference type="Pfam" id="PF00923">
    <property type="entry name" value="TAL_FSA"/>
    <property type="match status" value="1"/>
</dbReference>
<dbReference type="EC" id="2.2.1.2" evidence="5 11"/>
<evidence type="ECO:0000256" key="2">
    <source>
        <dbReference type="ARBA" id="ARBA00004496"/>
    </source>
</evidence>
<dbReference type="Gene3D" id="3.20.20.70">
    <property type="entry name" value="Aldolase class I"/>
    <property type="match status" value="1"/>
</dbReference>
<dbReference type="GO" id="GO:0006098">
    <property type="term" value="P:pentose-phosphate shunt"/>
    <property type="evidence" value="ECO:0007669"/>
    <property type="project" value="UniProtKB-UniRule"/>
</dbReference>
<evidence type="ECO:0000256" key="1">
    <source>
        <dbReference type="ARBA" id="ARBA00003518"/>
    </source>
</evidence>
<dbReference type="PATRIC" id="fig|1142394.8.peg.2110"/>
<evidence type="ECO:0000256" key="6">
    <source>
        <dbReference type="ARBA" id="ARBA00022490"/>
    </source>
</evidence>
<comment type="catalytic activity">
    <reaction evidence="10 11">
        <text>D-sedoheptulose 7-phosphate + D-glyceraldehyde 3-phosphate = D-erythrose 4-phosphate + beta-D-fructose 6-phosphate</text>
        <dbReference type="Rhea" id="RHEA:17053"/>
        <dbReference type="ChEBI" id="CHEBI:16897"/>
        <dbReference type="ChEBI" id="CHEBI:57483"/>
        <dbReference type="ChEBI" id="CHEBI:57634"/>
        <dbReference type="ChEBI" id="CHEBI:59776"/>
        <dbReference type="EC" id="2.2.1.2"/>
    </reaction>
</comment>
<protein>
    <recommendedName>
        <fullName evidence="5 11">Transaldolase</fullName>
        <ecNumber evidence="5 11">2.2.1.2</ecNumber>
    </recommendedName>
</protein>
<dbReference type="InterPro" id="IPR001585">
    <property type="entry name" value="TAL/FSA"/>
</dbReference>
<comment type="pathway">
    <text evidence="3 11">Carbohydrate degradation; pentose phosphate pathway; D-glyceraldehyde 3-phosphate and beta-D-fructose 6-phosphate from D-ribose 5-phosphate and D-xylulose 5-phosphate (non-oxidative stage): step 2/3.</text>
</comment>
<dbReference type="UniPathway" id="UPA00115">
    <property type="reaction ID" value="UER00414"/>
</dbReference>
<dbReference type="EMBL" id="AP012338">
    <property type="protein sequence ID" value="BAM04205.1"/>
    <property type="molecule type" value="Genomic_DNA"/>
</dbReference>
<proteinExistence type="inferred from homology"/>
<evidence type="ECO:0000256" key="11">
    <source>
        <dbReference type="HAMAP-Rule" id="MF_00493"/>
    </source>
</evidence>
<dbReference type="RefSeq" id="WP_014437423.1">
    <property type="nucleotide sequence ID" value="NC_017080.1"/>
</dbReference>
<dbReference type="Proteomes" id="UP000007881">
    <property type="component" value="Chromosome"/>
</dbReference>
<gene>
    <name evidence="11 12" type="primary">tal</name>
    <name evidence="12" type="ordered locus">PSMK_20460</name>
</gene>
<keyword evidence="13" id="KW-1185">Reference proteome</keyword>
<keyword evidence="6 11" id="KW-0963">Cytoplasm</keyword>
<organism evidence="12 13">
    <name type="scientific">Phycisphaera mikurensis (strain NBRC 102666 / KCTC 22515 / FYK2301M01)</name>
    <dbReference type="NCBI Taxonomy" id="1142394"/>
    <lineage>
        <taxon>Bacteria</taxon>
        <taxon>Pseudomonadati</taxon>
        <taxon>Planctomycetota</taxon>
        <taxon>Phycisphaerae</taxon>
        <taxon>Phycisphaerales</taxon>
        <taxon>Phycisphaeraceae</taxon>
        <taxon>Phycisphaera</taxon>
    </lineage>
</organism>
<evidence type="ECO:0000256" key="3">
    <source>
        <dbReference type="ARBA" id="ARBA00004857"/>
    </source>
</evidence>
<evidence type="ECO:0000256" key="7">
    <source>
        <dbReference type="ARBA" id="ARBA00022679"/>
    </source>
</evidence>
<evidence type="ECO:0000256" key="8">
    <source>
        <dbReference type="ARBA" id="ARBA00023126"/>
    </source>
</evidence>
<feature type="active site" description="Schiff-base intermediate with substrate" evidence="11">
    <location>
        <position position="140"/>
    </location>
</feature>
<sequence length="349" mass="38819">MTRPIQSILDAGSTLWLDSVDPDEVKKNKARGITGATSNPAIIAALIATGRFDDTIKKFMGEGHDDEAIAWAITDKLTKDAAREFKDDWEKSRGNTGWVSFELDPLLEDPDNGLSVAERSRKYVELGKRWAEGQVNRMIKVPATEAGLGALEELAAAGVTLNVTLIFSERQYLAARDAVWRGRQRHGSKSRFKSVYSIFISRVDVYTKEHCPELSEEAQGKVGLVNAKQIGLKNAAFWEDKELALKQEMIWASTGKKLDWQEEDYYVGNLVGADIQTNPPETFDALESLGKSYEANATQLPPQHVVDEINQKVDIQKLEDTLMREGTAKFADPHKKLLASIQEKRAALG</sequence>
<dbReference type="PANTHER" id="PTHR10683:SF31">
    <property type="entry name" value="TRANSALDOLASE"/>
    <property type="match status" value="1"/>
</dbReference>
<evidence type="ECO:0000256" key="10">
    <source>
        <dbReference type="ARBA" id="ARBA00048810"/>
    </source>
</evidence>
<accession>I0IG17</accession>
<dbReference type="GO" id="GO:0005975">
    <property type="term" value="P:carbohydrate metabolic process"/>
    <property type="evidence" value="ECO:0007669"/>
    <property type="project" value="InterPro"/>
</dbReference>
<dbReference type="GO" id="GO:0005737">
    <property type="term" value="C:cytoplasm"/>
    <property type="evidence" value="ECO:0007669"/>
    <property type="project" value="UniProtKB-SubCell"/>
</dbReference>
<comment type="function">
    <text evidence="1 11">Transaldolase is important for the balance of metabolites in the pentose-phosphate pathway.</text>
</comment>
<evidence type="ECO:0000313" key="12">
    <source>
        <dbReference type="EMBL" id="BAM04205.1"/>
    </source>
</evidence>
<reference evidence="12 13" key="1">
    <citation type="submission" date="2012-02" db="EMBL/GenBank/DDBJ databases">
        <title>Complete genome sequence of Phycisphaera mikurensis NBRC 102666.</title>
        <authorList>
            <person name="Ankai A."/>
            <person name="Hosoyama A."/>
            <person name="Terui Y."/>
            <person name="Sekine M."/>
            <person name="Fukai R."/>
            <person name="Kato Y."/>
            <person name="Nakamura S."/>
            <person name="Yamada-Narita S."/>
            <person name="Kawakoshi A."/>
            <person name="Fukunaga Y."/>
            <person name="Yamazaki S."/>
            <person name="Fujita N."/>
        </authorList>
    </citation>
    <scope>NUCLEOTIDE SEQUENCE [LARGE SCALE GENOMIC DNA]</scope>
    <source>
        <strain evidence="13">NBRC 102666 / KCTC 22515 / FYK2301M01</strain>
    </source>
</reference>
<dbReference type="InterPro" id="IPR013785">
    <property type="entry name" value="Aldolase_TIM"/>
</dbReference>
<evidence type="ECO:0000313" key="13">
    <source>
        <dbReference type="Proteomes" id="UP000007881"/>
    </source>
</evidence>
<evidence type="ECO:0000256" key="5">
    <source>
        <dbReference type="ARBA" id="ARBA00013151"/>
    </source>
</evidence>
<dbReference type="KEGG" id="phm:PSMK_20460"/>
<dbReference type="HAMAP" id="MF_00493">
    <property type="entry name" value="Transaldolase_2"/>
    <property type="match status" value="1"/>
</dbReference>
<dbReference type="InterPro" id="IPR018225">
    <property type="entry name" value="Transaldolase_AS"/>
</dbReference>
<dbReference type="AlphaFoldDB" id="I0IG17"/>
<keyword evidence="8 11" id="KW-0570">Pentose shunt</keyword>
<keyword evidence="7 11" id="KW-0808">Transferase</keyword>
<dbReference type="PROSITE" id="PS01054">
    <property type="entry name" value="TRANSALDOLASE_1"/>
    <property type="match status" value="1"/>
</dbReference>
<evidence type="ECO:0000256" key="9">
    <source>
        <dbReference type="ARBA" id="ARBA00023270"/>
    </source>
</evidence>
<dbReference type="GO" id="GO:0004801">
    <property type="term" value="F:transaldolase activity"/>
    <property type="evidence" value="ECO:0007669"/>
    <property type="project" value="UniProtKB-UniRule"/>
</dbReference>
<dbReference type="OrthoDB" id="140919at2"/>
<dbReference type="PANTHER" id="PTHR10683">
    <property type="entry name" value="TRANSALDOLASE"/>
    <property type="match status" value="1"/>
</dbReference>
<name>I0IG17_PHYMF</name>
<evidence type="ECO:0000256" key="4">
    <source>
        <dbReference type="ARBA" id="ARBA00008426"/>
    </source>
</evidence>
<dbReference type="eggNOG" id="COG0176">
    <property type="taxonomic scope" value="Bacteria"/>
</dbReference>
<dbReference type="STRING" id="1142394.PSMK_20460"/>
<comment type="similarity">
    <text evidence="4 11">Belongs to the transaldolase family. Type 2 subfamily.</text>
</comment>
<dbReference type="InterPro" id="IPR004732">
    <property type="entry name" value="Transaldolase_2"/>
</dbReference>
<dbReference type="HOGENOM" id="CLU_639175_0_0_0"/>